<keyword evidence="4" id="KW-1185">Reference proteome</keyword>
<name>A0A0K1PNC4_9BACT</name>
<dbReference type="Gene3D" id="3.40.50.10610">
    <property type="entry name" value="ABC-type transport auxiliary lipoprotein component"/>
    <property type="match status" value="1"/>
</dbReference>
<accession>A0A0K1PNC4</accession>
<dbReference type="KEGG" id="llu:AKJ09_01273"/>
<dbReference type="SUPFAM" id="SSF159594">
    <property type="entry name" value="XCC0632-like"/>
    <property type="match status" value="1"/>
</dbReference>
<feature type="chain" id="PRO_5005465771" description="ABC-type transport auxiliary lipoprotein component domain-containing protein" evidence="1">
    <location>
        <begin position="20"/>
        <end position="213"/>
    </location>
</feature>
<dbReference type="RefSeq" id="WP_146646173.1">
    <property type="nucleotide sequence ID" value="NZ_CP012333.1"/>
</dbReference>
<dbReference type="OrthoDB" id="5519982at2"/>
<dbReference type="STRING" id="1391654.AKJ09_01273"/>
<evidence type="ECO:0000313" key="3">
    <source>
        <dbReference type="EMBL" id="AKU94609.1"/>
    </source>
</evidence>
<dbReference type="Proteomes" id="UP000064967">
    <property type="component" value="Chromosome"/>
</dbReference>
<reference evidence="3 4" key="1">
    <citation type="submission" date="2015-08" db="EMBL/GenBank/DDBJ databases">
        <authorList>
            <person name="Babu N.S."/>
            <person name="Beckwith C.J."/>
            <person name="Beseler K.G."/>
            <person name="Brison A."/>
            <person name="Carone J.V."/>
            <person name="Caskin T.P."/>
            <person name="Diamond M."/>
            <person name="Durham M.E."/>
            <person name="Foxe J.M."/>
            <person name="Go M."/>
            <person name="Henderson B.A."/>
            <person name="Jones I.B."/>
            <person name="McGettigan J.A."/>
            <person name="Micheletti S.J."/>
            <person name="Nasrallah M.E."/>
            <person name="Ortiz D."/>
            <person name="Piller C.R."/>
            <person name="Privatt S.R."/>
            <person name="Schneider S.L."/>
            <person name="Sharp S."/>
            <person name="Smith T.C."/>
            <person name="Stanton J.D."/>
            <person name="Ullery H.E."/>
            <person name="Wilson R.J."/>
            <person name="Serrano M.G."/>
            <person name="Buck G."/>
            <person name="Lee V."/>
            <person name="Wang Y."/>
            <person name="Carvalho R."/>
            <person name="Voegtly L."/>
            <person name="Shi R."/>
            <person name="Duckworth R."/>
            <person name="Johnson A."/>
            <person name="Loviza R."/>
            <person name="Walstead R."/>
            <person name="Shah Z."/>
            <person name="Kiflezghi M."/>
            <person name="Wade K."/>
            <person name="Ball S.L."/>
            <person name="Bradley K.W."/>
            <person name="Asai D.J."/>
            <person name="Bowman C.A."/>
            <person name="Russell D.A."/>
            <person name="Pope W.H."/>
            <person name="Jacobs-Sera D."/>
            <person name="Hendrix R.W."/>
            <person name="Hatfull G.F."/>
        </authorList>
    </citation>
    <scope>NUCLEOTIDE SEQUENCE [LARGE SCALE GENOMIC DNA]</scope>
    <source>
        <strain evidence="3 4">DSM 27648</strain>
    </source>
</reference>
<evidence type="ECO:0000259" key="2">
    <source>
        <dbReference type="Pfam" id="PF03886"/>
    </source>
</evidence>
<keyword evidence="1" id="KW-0732">Signal</keyword>
<gene>
    <name evidence="3" type="ORF">AKJ09_01273</name>
</gene>
<evidence type="ECO:0000313" key="4">
    <source>
        <dbReference type="Proteomes" id="UP000064967"/>
    </source>
</evidence>
<dbReference type="InterPro" id="IPR005586">
    <property type="entry name" value="ABC_trans_aux"/>
</dbReference>
<proteinExistence type="predicted"/>
<dbReference type="Pfam" id="PF03886">
    <property type="entry name" value="ABC_trans_aux"/>
    <property type="match status" value="1"/>
</dbReference>
<organism evidence="3 4">
    <name type="scientific">Labilithrix luteola</name>
    <dbReference type="NCBI Taxonomy" id="1391654"/>
    <lineage>
        <taxon>Bacteria</taxon>
        <taxon>Pseudomonadati</taxon>
        <taxon>Myxococcota</taxon>
        <taxon>Polyangia</taxon>
        <taxon>Polyangiales</taxon>
        <taxon>Labilitrichaceae</taxon>
        <taxon>Labilithrix</taxon>
    </lineage>
</organism>
<feature type="signal peptide" evidence="1">
    <location>
        <begin position="1"/>
        <end position="19"/>
    </location>
</feature>
<dbReference type="EMBL" id="CP012333">
    <property type="protein sequence ID" value="AKU94609.1"/>
    <property type="molecule type" value="Genomic_DNA"/>
</dbReference>
<evidence type="ECO:0000256" key="1">
    <source>
        <dbReference type="SAM" id="SignalP"/>
    </source>
</evidence>
<protein>
    <recommendedName>
        <fullName evidence="2">ABC-type transport auxiliary lipoprotein component domain-containing protein</fullName>
    </recommendedName>
</protein>
<feature type="domain" description="ABC-type transport auxiliary lipoprotein component" evidence="2">
    <location>
        <begin position="54"/>
        <end position="192"/>
    </location>
</feature>
<dbReference type="AlphaFoldDB" id="A0A0K1PNC4"/>
<sequence length="213" mass="23585">MRRLVLVLALLGPCGCGSALLEKAAVVPIRYYTPERVVPRLTSASQVTEMGPTQDRPPAPKLRIGRVTSGIHLRERIVHRDAAFEAGFYEERRWTERPEEFVRRSLSRTLFEERGLTRSLEGGAPTLDVDLLAFDELRRGPMHIARIQLRILLHGDRNVLAEETLTVDRPALGDDMDSFVAAMADALEATSHIVADRAVSALTPASVPANSVR</sequence>